<dbReference type="InterPro" id="IPR050055">
    <property type="entry name" value="EF-Tu_GTPase"/>
</dbReference>
<dbReference type="FunFam" id="2.40.30.10:FF:000052">
    <property type="entry name" value="Selenocysteine-specific elongation factor EF-Sec"/>
    <property type="match status" value="1"/>
</dbReference>
<feature type="domain" description="Translation elongation factor EFTu-like" evidence="1">
    <location>
        <begin position="2"/>
        <end position="64"/>
    </location>
</feature>
<dbReference type="SUPFAM" id="SSF50447">
    <property type="entry name" value="Translation proteins"/>
    <property type="match status" value="1"/>
</dbReference>
<dbReference type="GO" id="GO:0003746">
    <property type="term" value="F:translation elongation factor activity"/>
    <property type="evidence" value="ECO:0007669"/>
    <property type="project" value="TreeGrafter"/>
</dbReference>
<dbReference type="InterPro" id="IPR049393">
    <property type="entry name" value="eEFSec_III"/>
</dbReference>
<gene>
    <name evidence="4" type="ORF">EB796_013842</name>
</gene>
<evidence type="ECO:0000259" key="2">
    <source>
        <dbReference type="Pfam" id="PF21131"/>
    </source>
</evidence>
<evidence type="ECO:0000313" key="4">
    <source>
        <dbReference type="EMBL" id="KAF6027845.1"/>
    </source>
</evidence>
<dbReference type="AlphaFoldDB" id="A0A7J7JP90"/>
<evidence type="ECO:0000313" key="5">
    <source>
        <dbReference type="Proteomes" id="UP000593567"/>
    </source>
</evidence>
<dbReference type="PANTHER" id="PTHR43721:SF11">
    <property type="entry name" value="SELENOCYSTEINE-SPECIFIC ELONGATION FACTOR"/>
    <property type="match status" value="1"/>
</dbReference>
<dbReference type="InterPro" id="IPR004161">
    <property type="entry name" value="EFTu-like_2"/>
</dbReference>
<dbReference type="GO" id="GO:0005525">
    <property type="term" value="F:GTP binding"/>
    <property type="evidence" value="ECO:0007669"/>
    <property type="project" value="InterPro"/>
</dbReference>
<sequence>MTGTILQGHVNVNDTVEIPHLKVTKKVKSMQMFRKPVTSAKQGDRLGICVTQFDPSQFERGYVCAASTMSQVHGAIVSIHRIAYYKSVISSKHKFHITIGHDTVMASLQLFATANREGDVGFTWSREFIYVEELNAGESSNSGFYALLQFEKPITCMDEALFIGSKLDLDVNTQSCRIAFHGKLIQSFTDADYQKTKLSDLKVYKSKERKGVVERIVDDYTVIGRNLFKKETNIQSFVGMKVELSTGEAGVIEGSFGQSGKFKVAFRGPLNEDTKSRLSAAGKKKSKSASADEVVSGSESVEILLSFKRYIYDEKKAMKQT</sequence>
<feature type="domain" description="Selenocysteine-specific elongation factor C-terminal RIFT" evidence="2">
    <location>
        <begin position="201"/>
        <end position="316"/>
    </location>
</feature>
<dbReference type="EMBL" id="VXIV02002016">
    <property type="protein sequence ID" value="KAF6027845.1"/>
    <property type="molecule type" value="Genomic_DNA"/>
</dbReference>
<accession>A0A7J7JP90</accession>
<dbReference type="Gene3D" id="2.40.30.10">
    <property type="entry name" value="Translation factors"/>
    <property type="match status" value="2"/>
</dbReference>
<dbReference type="OrthoDB" id="2067at2759"/>
<dbReference type="InterPro" id="IPR009000">
    <property type="entry name" value="Transl_B-barrel_sf"/>
</dbReference>
<dbReference type="Proteomes" id="UP000593567">
    <property type="component" value="Unassembled WGS sequence"/>
</dbReference>
<organism evidence="4 5">
    <name type="scientific">Bugula neritina</name>
    <name type="common">Brown bryozoan</name>
    <name type="synonym">Sertularia neritina</name>
    <dbReference type="NCBI Taxonomy" id="10212"/>
    <lineage>
        <taxon>Eukaryota</taxon>
        <taxon>Metazoa</taxon>
        <taxon>Spiralia</taxon>
        <taxon>Lophotrochozoa</taxon>
        <taxon>Bryozoa</taxon>
        <taxon>Gymnolaemata</taxon>
        <taxon>Cheilostomatida</taxon>
        <taxon>Flustrina</taxon>
        <taxon>Buguloidea</taxon>
        <taxon>Bugulidae</taxon>
        <taxon>Bugula</taxon>
    </lineage>
</organism>
<proteinExistence type="predicted"/>
<name>A0A7J7JP90_BUGNE</name>
<dbReference type="InterPro" id="IPR049394">
    <property type="entry name" value="eEFSec_C"/>
</dbReference>
<dbReference type="Pfam" id="PF03144">
    <property type="entry name" value="GTP_EFTU_D2"/>
    <property type="match status" value="1"/>
</dbReference>
<evidence type="ECO:0000259" key="1">
    <source>
        <dbReference type="Pfam" id="PF03144"/>
    </source>
</evidence>
<comment type="caution">
    <text evidence="4">The sequence shown here is derived from an EMBL/GenBank/DDBJ whole genome shotgun (WGS) entry which is preliminary data.</text>
</comment>
<dbReference type="Pfam" id="PF21131">
    <property type="entry name" value="eEFSec_4th"/>
    <property type="match status" value="1"/>
</dbReference>
<dbReference type="CDD" id="cd04094">
    <property type="entry name" value="eSelB_III"/>
    <property type="match status" value="1"/>
</dbReference>
<dbReference type="GO" id="GO:0001514">
    <property type="term" value="P:selenocysteine incorporation"/>
    <property type="evidence" value="ECO:0007669"/>
    <property type="project" value="TreeGrafter"/>
</dbReference>
<protein>
    <submittedName>
        <fullName evidence="4">EEFSEC</fullName>
    </submittedName>
</protein>
<dbReference type="PANTHER" id="PTHR43721">
    <property type="entry name" value="ELONGATION FACTOR TU-RELATED"/>
    <property type="match status" value="1"/>
</dbReference>
<keyword evidence="5" id="KW-1185">Reference proteome</keyword>
<feature type="domain" description="Selenocysteine-specific elongation factor 3rd" evidence="3">
    <location>
        <begin position="76"/>
        <end position="182"/>
    </location>
</feature>
<evidence type="ECO:0000259" key="3">
    <source>
        <dbReference type="Pfam" id="PF21208"/>
    </source>
</evidence>
<reference evidence="4" key="1">
    <citation type="submission" date="2020-06" db="EMBL/GenBank/DDBJ databases">
        <title>Draft genome of Bugula neritina, a colonial animal packing powerful symbionts and potential medicines.</title>
        <authorList>
            <person name="Rayko M."/>
        </authorList>
    </citation>
    <scope>NUCLEOTIDE SEQUENCE [LARGE SCALE GENOMIC DNA]</scope>
    <source>
        <strain evidence="4">Kwan_BN1</strain>
    </source>
</reference>
<dbReference type="Pfam" id="PF21208">
    <property type="entry name" value="euk_SelB_III"/>
    <property type="match status" value="1"/>
</dbReference>